<dbReference type="Gene3D" id="3.90.550.10">
    <property type="entry name" value="Spore Coat Polysaccharide Biosynthesis Protein SpsA, Chain A"/>
    <property type="match status" value="1"/>
</dbReference>
<reference evidence="10 11" key="1">
    <citation type="submission" date="2019-03" db="EMBL/GenBank/DDBJ databases">
        <title>Metabolic potential of uncultured bacteria and archaea associated with petroleum seepage in deep-sea sediments.</title>
        <authorList>
            <person name="Dong X."/>
            <person name="Hubert C."/>
        </authorList>
    </citation>
    <scope>NUCLEOTIDE SEQUENCE [LARGE SCALE GENOMIC DNA]</scope>
    <source>
        <strain evidence="10">E44_bin92</strain>
    </source>
</reference>
<dbReference type="CDD" id="cd02509">
    <property type="entry name" value="GDP-M1P_Guanylyltransferase"/>
    <property type="match status" value="1"/>
</dbReference>
<evidence type="ECO:0000313" key="10">
    <source>
        <dbReference type="EMBL" id="TES86431.1"/>
    </source>
</evidence>
<evidence type="ECO:0000259" key="8">
    <source>
        <dbReference type="Pfam" id="PF00483"/>
    </source>
</evidence>
<evidence type="ECO:0000256" key="4">
    <source>
        <dbReference type="ARBA" id="ARBA00022695"/>
    </source>
</evidence>
<evidence type="ECO:0000256" key="2">
    <source>
        <dbReference type="ARBA" id="ARBA00012387"/>
    </source>
</evidence>
<evidence type="ECO:0000256" key="6">
    <source>
        <dbReference type="ARBA" id="ARBA00023134"/>
    </source>
</evidence>
<keyword evidence="6" id="KW-0342">GTP-binding</keyword>
<dbReference type="AlphaFoldDB" id="A0A523QL34"/>
<feature type="domain" description="MannoseP isomerase/GMP-like beta-helix" evidence="9">
    <location>
        <begin position="299"/>
        <end position="348"/>
    </location>
</feature>
<dbReference type="InterPro" id="IPR029044">
    <property type="entry name" value="Nucleotide-diphossugar_trans"/>
</dbReference>
<evidence type="ECO:0000256" key="5">
    <source>
        <dbReference type="ARBA" id="ARBA00022741"/>
    </source>
</evidence>
<accession>A0A523QL34</accession>
<organism evidence="10 11">
    <name type="scientific">Aerophobetes bacterium</name>
    <dbReference type="NCBI Taxonomy" id="2030807"/>
    <lineage>
        <taxon>Bacteria</taxon>
        <taxon>Candidatus Aerophobota</taxon>
    </lineage>
</organism>
<dbReference type="GO" id="GO:0009298">
    <property type="term" value="P:GDP-mannose biosynthetic process"/>
    <property type="evidence" value="ECO:0007669"/>
    <property type="project" value="TreeGrafter"/>
</dbReference>
<dbReference type="EMBL" id="SOKU01000094">
    <property type="protein sequence ID" value="TES86431.1"/>
    <property type="molecule type" value="Genomic_DNA"/>
</dbReference>
<dbReference type="GO" id="GO:0005525">
    <property type="term" value="F:GTP binding"/>
    <property type="evidence" value="ECO:0007669"/>
    <property type="project" value="UniProtKB-KW"/>
</dbReference>
<keyword evidence="4 10" id="KW-0548">Nucleotidyltransferase</keyword>
<protein>
    <recommendedName>
        <fullName evidence="2">mannose-1-phosphate guanylyltransferase</fullName>
        <ecNumber evidence="2">2.7.7.13</ecNumber>
    </recommendedName>
</protein>
<evidence type="ECO:0000256" key="3">
    <source>
        <dbReference type="ARBA" id="ARBA00022679"/>
    </source>
</evidence>
<comment type="similarity">
    <text evidence="1">Belongs to the mannose-6-phosphate isomerase type 2 family.</text>
</comment>
<dbReference type="FunFam" id="3.90.550.10:FF:000046">
    <property type="entry name" value="Mannose-1-phosphate guanylyltransferase (GDP)"/>
    <property type="match status" value="1"/>
</dbReference>
<evidence type="ECO:0000313" key="11">
    <source>
        <dbReference type="Proteomes" id="UP000320781"/>
    </source>
</evidence>
<dbReference type="Pfam" id="PF00483">
    <property type="entry name" value="NTP_transferase"/>
    <property type="match status" value="1"/>
</dbReference>
<evidence type="ECO:0000256" key="1">
    <source>
        <dbReference type="ARBA" id="ARBA00006115"/>
    </source>
</evidence>
<keyword evidence="5" id="KW-0547">Nucleotide-binding</keyword>
<evidence type="ECO:0000259" key="9">
    <source>
        <dbReference type="Pfam" id="PF22640"/>
    </source>
</evidence>
<evidence type="ECO:0000256" key="7">
    <source>
        <dbReference type="ARBA" id="ARBA00047343"/>
    </source>
</evidence>
<dbReference type="GO" id="GO:0004475">
    <property type="term" value="F:mannose-1-phosphate guanylyltransferase (GTP) activity"/>
    <property type="evidence" value="ECO:0007669"/>
    <property type="project" value="UniProtKB-EC"/>
</dbReference>
<dbReference type="InterPro" id="IPR005835">
    <property type="entry name" value="NTP_transferase_dom"/>
</dbReference>
<feature type="domain" description="Nucleotidyl transferase" evidence="8">
    <location>
        <begin position="4"/>
        <end position="283"/>
    </location>
</feature>
<gene>
    <name evidence="10" type="ORF">E3J95_01960</name>
</gene>
<comment type="caution">
    <text evidence="10">The sequence shown here is derived from an EMBL/GenBank/DDBJ whole genome shotgun (WGS) entry which is preliminary data.</text>
</comment>
<proteinExistence type="inferred from homology"/>
<dbReference type="InterPro" id="IPR049577">
    <property type="entry name" value="GMPP_N"/>
</dbReference>
<dbReference type="SUPFAM" id="SSF159283">
    <property type="entry name" value="Guanosine diphospho-D-mannose pyrophosphorylase/mannose-6-phosphate isomerase linker domain"/>
    <property type="match status" value="1"/>
</dbReference>
<dbReference type="SUPFAM" id="SSF53448">
    <property type="entry name" value="Nucleotide-diphospho-sugar transferases"/>
    <property type="match status" value="1"/>
</dbReference>
<dbReference type="InterPro" id="IPR051161">
    <property type="entry name" value="Mannose-6P_isomerase_type2"/>
</dbReference>
<sequence length="358" mass="40097">MSVGLIMAGGFGKRLWPESRIDHPKQLLSFGTGESFLQATYRRTCGLFGVEETYLVLREELKEKVLSHLSSVPPENIIVEPEGRDTAPCIGFASVWLGAKKGNVPMVVLPSDHLIRDEDKFARVIRAAAGVAQKDYLVTIGIKPTRAETGYGYLELGKEMDQWGGVSVFEVERFTEKPSHKKAKEFFEQGKFLWNGGIFAWRSSVILREMKEHLPELHSGLMRIQKAMGTSEEEKVIRSVYPSLPKISIDYGIMEKAKGVAAIPGDFFWDDIGNWQALERVFTKNGHGNIIRGLVEEEESSNCIFINRQDKILGAIGVSDLIVINTENGTLVVRKEQAGKVRDLVDRLLADREKGKYV</sequence>
<dbReference type="InterPro" id="IPR054566">
    <property type="entry name" value="ManC/GMP-like_b-helix"/>
</dbReference>
<dbReference type="Proteomes" id="UP000320781">
    <property type="component" value="Unassembled WGS sequence"/>
</dbReference>
<keyword evidence="3 10" id="KW-0808">Transferase</keyword>
<dbReference type="EC" id="2.7.7.13" evidence="2"/>
<dbReference type="Pfam" id="PF22640">
    <property type="entry name" value="ManC_GMP_beta-helix"/>
    <property type="match status" value="1"/>
</dbReference>
<name>A0A523QL34_UNCAE</name>
<comment type="catalytic activity">
    <reaction evidence="7">
        <text>alpha-D-mannose 1-phosphate + GTP + H(+) = GDP-alpha-D-mannose + diphosphate</text>
        <dbReference type="Rhea" id="RHEA:15229"/>
        <dbReference type="ChEBI" id="CHEBI:15378"/>
        <dbReference type="ChEBI" id="CHEBI:33019"/>
        <dbReference type="ChEBI" id="CHEBI:37565"/>
        <dbReference type="ChEBI" id="CHEBI:57527"/>
        <dbReference type="ChEBI" id="CHEBI:58409"/>
        <dbReference type="EC" id="2.7.7.13"/>
    </reaction>
</comment>
<dbReference type="PANTHER" id="PTHR46390">
    <property type="entry name" value="MANNOSE-1-PHOSPHATE GUANYLYLTRANSFERASE"/>
    <property type="match status" value="1"/>
</dbReference>
<dbReference type="PANTHER" id="PTHR46390:SF1">
    <property type="entry name" value="MANNOSE-1-PHOSPHATE GUANYLYLTRANSFERASE"/>
    <property type="match status" value="1"/>
</dbReference>